<keyword evidence="6" id="KW-0547">Nucleotide-binding</keyword>
<organism evidence="13 14">
    <name type="scientific">Triticum turgidum subsp. durum</name>
    <name type="common">Durum wheat</name>
    <name type="synonym">Triticum durum</name>
    <dbReference type="NCBI Taxonomy" id="4567"/>
    <lineage>
        <taxon>Eukaryota</taxon>
        <taxon>Viridiplantae</taxon>
        <taxon>Streptophyta</taxon>
        <taxon>Embryophyta</taxon>
        <taxon>Tracheophyta</taxon>
        <taxon>Spermatophyta</taxon>
        <taxon>Magnoliopsida</taxon>
        <taxon>Liliopsida</taxon>
        <taxon>Poales</taxon>
        <taxon>Poaceae</taxon>
        <taxon>BOP clade</taxon>
        <taxon>Pooideae</taxon>
        <taxon>Triticodae</taxon>
        <taxon>Triticeae</taxon>
        <taxon>Triticinae</taxon>
        <taxon>Triticum</taxon>
    </lineage>
</organism>
<keyword evidence="11" id="KW-1133">Transmembrane helix</keyword>
<evidence type="ECO:0000256" key="1">
    <source>
        <dbReference type="ARBA" id="ARBA00000582"/>
    </source>
</evidence>
<evidence type="ECO:0000256" key="4">
    <source>
        <dbReference type="ARBA" id="ARBA00012955"/>
    </source>
</evidence>
<dbReference type="Pfam" id="PF05191">
    <property type="entry name" value="ADK_lid"/>
    <property type="match status" value="1"/>
</dbReference>
<evidence type="ECO:0000313" key="14">
    <source>
        <dbReference type="Proteomes" id="UP000324705"/>
    </source>
</evidence>
<dbReference type="GO" id="GO:0004017">
    <property type="term" value="F:AMP kinase activity"/>
    <property type="evidence" value="ECO:0007669"/>
    <property type="project" value="UniProtKB-EC"/>
</dbReference>
<evidence type="ECO:0000256" key="11">
    <source>
        <dbReference type="SAM" id="Phobius"/>
    </source>
</evidence>
<keyword evidence="11" id="KW-0812">Transmembrane</keyword>
<dbReference type="Gene3D" id="3.40.50.300">
    <property type="entry name" value="P-loop containing nucleotide triphosphate hydrolases"/>
    <property type="match status" value="2"/>
</dbReference>
<comment type="similarity">
    <text evidence="3 9">Belongs to the adenylate kinase family.</text>
</comment>
<dbReference type="InterPro" id="IPR027417">
    <property type="entry name" value="P-loop_NTPase"/>
</dbReference>
<protein>
    <recommendedName>
        <fullName evidence="4">adenylate kinase</fullName>
        <ecNumber evidence="4">2.7.4.3</ecNumber>
    </recommendedName>
    <alternativeName>
        <fullName evidence="8">ATP:AMP phosphotransferase</fullName>
    </alternativeName>
</protein>
<evidence type="ECO:0000256" key="6">
    <source>
        <dbReference type="ARBA" id="ARBA00022741"/>
    </source>
</evidence>
<keyword evidence="5 9" id="KW-0808">Transferase</keyword>
<evidence type="ECO:0000259" key="12">
    <source>
        <dbReference type="Pfam" id="PF05191"/>
    </source>
</evidence>
<keyword evidence="7 9" id="KW-0418">Kinase</keyword>
<evidence type="ECO:0000256" key="3">
    <source>
        <dbReference type="ARBA" id="ARBA00007220"/>
    </source>
</evidence>
<keyword evidence="14" id="KW-1185">Reference proteome</keyword>
<evidence type="ECO:0000256" key="9">
    <source>
        <dbReference type="RuleBase" id="RU003330"/>
    </source>
</evidence>
<dbReference type="SUPFAM" id="SSF57774">
    <property type="entry name" value="Microbial and mitochondrial ADK, insert 'zinc finger' domain"/>
    <property type="match status" value="1"/>
</dbReference>
<feature type="domain" description="Adenylate kinase active site lid" evidence="12">
    <location>
        <begin position="279"/>
        <end position="304"/>
    </location>
</feature>
<evidence type="ECO:0000256" key="2">
    <source>
        <dbReference type="ARBA" id="ARBA00003053"/>
    </source>
</evidence>
<evidence type="ECO:0000256" key="7">
    <source>
        <dbReference type="ARBA" id="ARBA00022777"/>
    </source>
</evidence>
<evidence type="ECO:0000313" key="13">
    <source>
        <dbReference type="EMBL" id="VAI15259.1"/>
    </source>
</evidence>
<proteinExistence type="inferred from homology"/>
<feature type="region of interest" description="Disordered" evidence="10">
    <location>
        <begin position="284"/>
        <end position="349"/>
    </location>
</feature>
<dbReference type="NCBIfam" id="TIGR01351">
    <property type="entry name" value="adk"/>
    <property type="match status" value="1"/>
</dbReference>
<dbReference type="CDD" id="cd01428">
    <property type="entry name" value="ADK"/>
    <property type="match status" value="1"/>
</dbReference>
<gene>
    <name evidence="13" type="ORF">TRITD_5Av1G089150</name>
</gene>
<evidence type="ECO:0000256" key="5">
    <source>
        <dbReference type="ARBA" id="ARBA00022679"/>
    </source>
</evidence>
<keyword evidence="11" id="KW-0472">Membrane</keyword>
<evidence type="ECO:0000256" key="8">
    <source>
        <dbReference type="ARBA" id="ARBA00031517"/>
    </source>
</evidence>
<dbReference type="FunFam" id="3.40.50.300:FF:000106">
    <property type="entry name" value="Adenylate kinase mitochondrial"/>
    <property type="match status" value="1"/>
</dbReference>
<dbReference type="InterPro" id="IPR007862">
    <property type="entry name" value="Adenylate_kinase_lid-dom"/>
</dbReference>
<evidence type="ECO:0000256" key="10">
    <source>
        <dbReference type="SAM" id="MobiDB-lite"/>
    </source>
</evidence>
<sequence>MATNIEDVPSVELMTELLRRAKCSSKPDKRIILVGSAAGVAEEGSAASAVGFPTSINVRSGRYGSEAAVVVPSRSRRQICYRWRDRVAAARSLLLLAGSGAGFLVLAVPRSGNKWTYPLKFYDSATSLPQLQNSYLIPPTIEYQTDYPTAPLKEYSIACPPGSGKGTQSPLIKDEYCLCHLATGDMLRAAVTAKTPLGIKAKEAMDKGELVSDDLVVGIIDEAMKKPSCQKGFILDGFPRTVVQAQKLDEMLAKQGAKVDKVLNFAIDDAILEERITGRWIHPSSGRSYHTKFAPPKTPGVDDKRSSSSFGHGAEEGRRTAGREDGGAWPWRAGHGGRGGRRGVAQGSGTRRSCAVADLHGGVWLSGAEKRSWGRGEGPGRRARVPLSDSMVVARSPSRVPSFLLLFSGRGLEQVSGEPLIQRKDDTTEVLKSRLEAFHIQTEPVIDYYSKNGLVANLHAEKPPKEVTAEVQKALS</sequence>
<accession>A0A9R0TL56</accession>
<comment type="function">
    <text evidence="2">Catalyzes the reversible transfer of the terminal phosphate group between ATP and AMP. Plays an important role in cellular energy homeostasis and in adenine nucleotide metabolism.</text>
</comment>
<dbReference type="InterPro" id="IPR006259">
    <property type="entry name" value="Adenyl_kin_sub"/>
</dbReference>
<dbReference type="EMBL" id="LT934119">
    <property type="protein sequence ID" value="VAI15259.1"/>
    <property type="molecule type" value="Genomic_DNA"/>
</dbReference>
<name>A0A9R0TL56_TRITD</name>
<dbReference type="AlphaFoldDB" id="A0A9R0TL56"/>
<dbReference type="Pfam" id="PF00406">
    <property type="entry name" value="ADK"/>
    <property type="match status" value="1"/>
</dbReference>
<reference evidence="13 14" key="1">
    <citation type="submission" date="2017-09" db="EMBL/GenBank/DDBJ databases">
        <authorList>
            <consortium name="International Durum Wheat Genome Sequencing Consortium (IDWGSC)"/>
            <person name="Milanesi L."/>
        </authorList>
    </citation>
    <scope>NUCLEOTIDE SEQUENCE [LARGE SCALE GENOMIC DNA]</scope>
    <source>
        <strain evidence="14">cv. Svevo</strain>
    </source>
</reference>
<feature type="compositionally biased region" description="Basic and acidic residues" evidence="10">
    <location>
        <begin position="313"/>
        <end position="326"/>
    </location>
</feature>
<dbReference type="InterPro" id="IPR000850">
    <property type="entry name" value="Adenylat/UMP-CMP_kin"/>
</dbReference>
<feature type="transmembrane region" description="Helical" evidence="11">
    <location>
        <begin position="87"/>
        <end position="108"/>
    </location>
</feature>
<dbReference type="Gramene" id="TRITD5Av1G089150.3">
    <property type="protein sequence ID" value="TRITD5Av1G089150.3"/>
    <property type="gene ID" value="TRITD5Av1G089150"/>
</dbReference>
<dbReference type="SUPFAM" id="SSF52540">
    <property type="entry name" value="P-loop containing nucleoside triphosphate hydrolases"/>
    <property type="match status" value="1"/>
</dbReference>
<dbReference type="PANTHER" id="PTHR23359">
    <property type="entry name" value="NUCLEOTIDE KINASE"/>
    <property type="match status" value="1"/>
</dbReference>
<dbReference type="PRINTS" id="PR00094">
    <property type="entry name" value="ADENYLTKNASE"/>
</dbReference>
<dbReference type="Proteomes" id="UP000324705">
    <property type="component" value="Chromosome 5A"/>
</dbReference>
<dbReference type="PROSITE" id="PS00113">
    <property type="entry name" value="ADENYLATE_KINASE"/>
    <property type="match status" value="1"/>
</dbReference>
<comment type="catalytic activity">
    <reaction evidence="1">
        <text>AMP + ATP = 2 ADP</text>
        <dbReference type="Rhea" id="RHEA:12973"/>
        <dbReference type="ChEBI" id="CHEBI:30616"/>
        <dbReference type="ChEBI" id="CHEBI:456215"/>
        <dbReference type="ChEBI" id="CHEBI:456216"/>
        <dbReference type="EC" id="2.7.4.3"/>
    </reaction>
</comment>
<dbReference type="InterPro" id="IPR036193">
    <property type="entry name" value="ADK_active_lid_dom_sf"/>
</dbReference>
<dbReference type="EC" id="2.7.4.3" evidence="4"/>
<dbReference type="HAMAP" id="MF_00235">
    <property type="entry name" value="Adenylate_kinase_Adk"/>
    <property type="match status" value="1"/>
</dbReference>
<dbReference type="InterPro" id="IPR033690">
    <property type="entry name" value="Adenylat_kinase_CS"/>
</dbReference>
<dbReference type="GO" id="GO:0006163">
    <property type="term" value="P:purine nucleotide metabolic process"/>
    <property type="evidence" value="ECO:0007669"/>
    <property type="project" value="UniProtKB-ARBA"/>
</dbReference>
<dbReference type="GO" id="GO:0005524">
    <property type="term" value="F:ATP binding"/>
    <property type="evidence" value="ECO:0007669"/>
    <property type="project" value="InterPro"/>
</dbReference>